<keyword evidence="1" id="KW-0812">Transmembrane</keyword>
<evidence type="ECO:0000313" key="2">
    <source>
        <dbReference type="EMBL" id="MBO7743227.1"/>
    </source>
</evidence>
<keyword evidence="1" id="KW-1133">Transmembrane helix</keyword>
<keyword evidence="1" id="KW-0472">Membrane</keyword>
<feature type="transmembrane region" description="Helical" evidence="1">
    <location>
        <begin position="53"/>
        <end position="71"/>
    </location>
</feature>
<keyword evidence="3" id="KW-1185">Reference proteome</keyword>
<proteinExistence type="predicted"/>
<reference evidence="2 3" key="1">
    <citation type="submission" date="2021-03" db="EMBL/GenBank/DDBJ databases">
        <title>Paenibacillus artemisicola MWE-103 whole genome sequence.</title>
        <authorList>
            <person name="Ham Y.J."/>
        </authorList>
    </citation>
    <scope>NUCLEOTIDE SEQUENCE [LARGE SCALE GENOMIC DNA]</scope>
    <source>
        <strain evidence="2 3">MWE-103</strain>
    </source>
</reference>
<gene>
    <name evidence="2" type="ORF">I8J29_03405</name>
</gene>
<dbReference type="Proteomes" id="UP000670947">
    <property type="component" value="Unassembled WGS sequence"/>
</dbReference>
<organism evidence="2 3">
    <name type="scientific">Paenibacillus artemisiicola</name>
    <dbReference type="NCBI Taxonomy" id="1172618"/>
    <lineage>
        <taxon>Bacteria</taxon>
        <taxon>Bacillati</taxon>
        <taxon>Bacillota</taxon>
        <taxon>Bacilli</taxon>
        <taxon>Bacillales</taxon>
        <taxon>Paenibacillaceae</taxon>
        <taxon>Paenibacillus</taxon>
    </lineage>
</organism>
<evidence type="ECO:0000313" key="3">
    <source>
        <dbReference type="Proteomes" id="UP000670947"/>
    </source>
</evidence>
<sequence>MKRMLMGGFLLIGGILLYVGTAIAAAVYASNMTFREPSDGRFKAALRETGGAWAHGLAIGLAVIGLAILVYESRFFIGIIRRYSDVVKERSAEFDRKYK</sequence>
<dbReference type="EMBL" id="JAGGDJ010000002">
    <property type="protein sequence ID" value="MBO7743227.1"/>
    <property type="molecule type" value="Genomic_DNA"/>
</dbReference>
<evidence type="ECO:0000256" key="1">
    <source>
        <dbReference type="SAM" id="Phobius"/>
    </source>
</evidence>
<comment type="caution">
    <text evidence="2">The sequence shown here is derived from an EMBL/GenBank/DDBJ whole genome shotgun (WGS) entry which is preliminary data.</text>
</comment>
<accession>A0ABS3W4I9</accession>
<dbReference type="RefSeq" id="WP_208846278.1">
    <property type="nucleotide sequence ID" value="NZ_JAGGDJ010000002.1"/>
</dbReference>
<protein>
    <submittedName>
        <fullName evidence="2">Uncharacterized protein</fullName>
    </submittedName>
</protein>
<name>A0ABS3W4I9_9BACL</name>